<dbReference type="InterPro" id="IPR036322">
    <property type="entry name" value="WD40_repeat_dom_sf"/>
</dbReference>
<evidence type="ECO:0000256" key="1">
    <source>
        <dbReference type="SAM" id="MobiDB-lite"/>
    </source>
</evidence>
<dbReference type="PANTHER" id="PTHR33927:SF5">
    <property type="entry name" value="ENZYME, PUTATIVE (AFU_ORTHOLOGUE AFUA_8G01222)-RELATED"/>
    <property type="match status" value="1"/>
</dbReference>
<keyword evidence="2" id="KW-1133">Transmembrane helix</keyword>
<dbReference type="InterPro" id="IPR001680">
    <property type="entry name" value="WD40_rpt"/>
</dbReference>
<comment type="caution">
    <text evidence="3">The sequence shown here is derived from an EMBL/GenBank/DDBJ whole genome shotgun (WGS) entry which is preliminary data.</text>
</comment>
<organism evidence="3 4">
    <name type="scientific">Perkinsus chesapeaki</name>
    <name type="common">Clam parasite</name>
    <name type="synonym">Perkinsus andrewsi</name>
    <dbReference type="NCBI Taxonomy" id="330153"/>
    <lineage>
        <taxon>Eukaryota</taxon>
        <taxon>Sar</taxon>
        <taxon>Alveolata</taxon>
        <taxon>Perkinsozoa</taxon>
        <taxon>Perkinsea</taxon>
        <taxon>Perkinsida</taxon>
        <taxon>Perkinsidae</taxon>
        <taxon>Perkinsus</taxon>
    </lineage>
</organism>
<dbReference type="SMART" id="SM00320">
    <property type="entry name" value="WD40"/>
    <property type="match status" value="6"/>
</dbReference>
<dbReference type="InterPro" id="IPR052979">
    <property type="entry name" value="Adenylate-forming_domain"/>
</dbReference>
<dbReference type="PANTHER" id="PTHR33927">
    <property type="entry name" value="TRANSMEMBRANE PROTEIN"/>
    <property type="match status" value="1"/>
</dbReference>
<accession>A0A7J6MHV2</accession>
<feature type="region of interest" description="Disordered" evidence="1">
    <location>
        <begin position="389"/>
        <end position="412"/>
    </location>
</feature>
<dbReference type="Gene3D" id="2.130.10.10">
    <property type="entry name" value="YVTN repeat-like/Quinoprotein amine dehydrogenase"/>
    <property type="match status" value="1"/>
</dbReference>
<dbReference type="Pfam" id="PF00400">
    <property type="entry name" value="WD40"/>
    <property type="match status" value="2"/>
</dbReference>
<feature type="region of interest" description="Disordered" evidence="1">
    <location>
        <begin position="327"/>
        <end position="374"/>
    </location>
</feature>
<proteinExistence type="predicted"/>
<keyword evidence="2" id="KW-0812">Transmembrane</keyword>
<keyword evidence="2" id="KW-0472">Membrane</keyword>
<keyword evidence="4" id="KW-1185">Reference proteome</keyword>
<evidence type="ECO:0000256" key="2">
    <source>
        <dbReference type="SAM" id="Phobius"/>
    </source>
</evidence>
<feature type="transmembrane region" description="Helical" evidence="2">
    <location>
        <begin position="158"/>
        <end position="176"/>
    </location>
</feature>
<feature type="compositionally biased region" description="Acidic residues" evidence="1">
    <location>
        <begin position="349"/>
        <end position="368"/>
    </location>
</feature>
<dbReference type="SUPFAM" id="SSF50978">
    <property type="entry name" value="WD40 repeat-like"/>
    <property type="match status" value="1"/>
</dbReference>
<sequence>MNIVPSTYICIFIVVLAVNILVLVLVSSTIHFNDFNTSVAATTNLLVAVVCRNEHFVNFLFTVFVNKSTTLPLPIRRRFAKIYSCYGALHSGCATAALMWYAAFTFKAVAPVINRGIASNPLALISCTSMSLLLVIILFALPCVRALHHNFFECVHRYCGWTVMALLVVELILDAYDEDSSSPGAFWEKFVTDARVWQAALLVMLIIYPWLYLRRRRVKAYRVSPHALVLNFNYMDVQFGQAIRLSDSPFRETHPFAVIPNARSSVKKLTDDEAELWHIDQKGFSVIISRAGDWTSRIIDNPPKEIWTRGVPQYGALRVATLFKPCIRNKRRRPQPPTPSPDETGSISSDDEENLPAPPTDDEEDDFFAQETPDEKRVRLAKAYLAELDATRGKPEEEAESTASADEGDDIDRMLNEELKVKSKRQRYKIAESLQVKEDSITFAKGHKCSPTCVAMNAAEDRAYSGGMDCAIIQWDLATMKKITVFPGNRNDFKCGGHFQKVTSVCTGDAAGHPELLCSVGDDKTLLLWDIRSPSKGAVQRLLGHQSGIASVVCAEVSEQAGGMGGAQMSYSGGKIFTLGAKDKALKVWHLDSVFSGRYVDSQYGHTNSGTCMDILQGDRPVTGGADGTVRYWKVANDTHMLFNVHKKEGYGSVDAVSLLDPEHILAGGQDGELTLWATNSRRPVARVEGAHSTSRAREGDNNEDDSDDDDDEDFDFTKAAVAQPTADGKAAADRTVAAPWVSSLASIRCSDVAFSGSDDGVINVWRTSAAAKGKMNLDLDRSIKLPIKGGWINQLAVGSTGRVMVAAIGRNHRLGRWDTKPGRDGLAILPTLINVLFLFTSYSTFTTNVSAAGVARLLP</sequence>
<feature type="compositionally biased region" description="Acidic residues" evidence="1">
    <location>
        <begin position="702"/>
        <end position="714"/>
    </location>
</feature>
<feature type="region of interest" description="Disordered" evidence="1">
    <location>
        <begin position="685"/>
        <end position="714"/>
    </location>
</feature>
<reference evidence="3 4" key="1">
    <citation type="submission" date="2020-04" db="EMBL/GenBank/DDBJ databases">
        <title>Perkinsus chesapeaki whole genome sequence.</title>
        <authorList>
            <person name="Bogema D.R."/>
        </authorList>
    </citation>
    <scope>NUCLEOTIDE SEQUENCE [LARGE SCALE GENOMIC DNA]</scope>
    <source>
        <strain evidence="3">ATCC PRA-425</strain>
    </source>
</reference>
<evidence type="ECO:0000313" key="4">
    <source>
        <dbReference type="Proteomes" id="UP000591131"/>
    </source>
</evidence>
<protein>
    <submittedName>
        <fullName evidence="3">Pre-rRNA processing protein</fullName>
    </submittedName>
</protein>
<dbReference type="InterPro" id="IPR015943">
    <property type="entry name" value="WD40/YVTN_repeat-like_dom_sf"/>
</dbReference>
<dbReference type="Proteomes" id="UP000591131">
    <property type="component" value="Unassembled WGS sequence"/>
</dbReference>
<feature type="transmembrane region" description="Helical" evidence="2">
    <location>
        <begin position="827"/>
        <end position="846"/>
    </location>
</feature>
<feature type="transmembrane region" description="Helical" evidence="2">
    <location>
        <begin position="196"/>
        <end position="213"/>
    </location>
</feature>
<evidence type="ECO:0000313" key="3">
    <source>
        <dbReference type="EMBL" id="KAF4671064.1"/>
    </source>
</evidence>
<dbReference type="AlphaFoldDB" id="A0A7J6MHV2"/>
<dbReference type="OrthoDB" id="6252103at2759"/>
<feature type="transmembrane region" description="Helical" evidence="2">
    <location>
        <begin position="123"/>
        <end position="146"/>
    </location>
</feature>
<gene>
    <name evidence="3" type="primary">RRP9</name>
    <name evidence="3" type="ORF">FOL47_001729</name>
</gene>
<dbReference type="EMBL" id="JAAPAO010000142">
    <property type="protein sequence ID" value="KAF4671064.1"/>
    <property type="molecule type" value="Genomic_DNA"/>
</dbReference>
<feature type="transmembrane region" description="Helical" evidence="2">
    <location>
        <begin position="6"/>
        <end position="26"/>
    </location>
</feature>
<feature type="transmembrane region" description="Helical" evidence="2">
    <location>
        <begin position="83"/>
        <end position="103"/>
    </location>
</feature>
<name>A0A7J6MHV2_PERCH</name>